<keyword evidence="5" id="KW-1185">Reference proteome</keyword>
<evidence type="ECO:0008006" key="6">
    <source>
        <dbReference type="Google" id="ProtNLM"/>
    </source>
</evidence>
<name>A0A3E1RAM7_9BURK</name>
<gene>
    <name evidence="4" type="ORF">DIC66_13920</name>
</gene>
<keyword evidence="2 3" id="KW-0732">Signal</keyword>
<protein>
    <recommendedName>
        <fullName evidence="6">OmpH family outer membrane protein</fullName>
    </recommendedName>
</protein>
<feature type="signal peptide" evidence="3">
    <location>
        <begin position="1"/>
        <end position="23"/>
    </location>
</feature>
<evidence type="ECO:0000313" key="4">
    <source>
        <dbReference type="EMBL" id="RFO96397.1"/>
    </source>
</evidence>
<dbReference type="GO" id="GO:0005829">
    <property type="term" value="C:cytosol"/>
    <property type="evidence" value="ECO:0007669"/>
    <property type="project" value="TreeGrafter"/>
</dbReference>
<dbReference type="Proteomes" id="UP000260665">
    <property type="component" value="Unassembled WGS sequence"/>
</dbReference>
<organism evidence="4 5">
    <name type="scientific">Rhodoferax lacus</name>
    <dbReference type="NCBI Taxonomy" id="2184758"/>
    <lineage>
        <taxon>Bacteria</taxon>
        <taxon>Pseudomonadati</taxon>
        <taxon>Pseudomonadota</taxon>
        <taxon>Betaproteobacteria</taxon>
        <taxon>Burkholderiales</taxon>
        <taxon>Comamonadaceae</taxon>
        <taxon>Rhodoferax</taxon>
    </lineage>
</organism>
<dbReference type="EMBL" id="QFZK01000008">
    <property type="protein sequence ID" value="RFO96397.1"/>
    <property type="molecule type" value="Genomic_DNA"/>
</dbReference>
<dbReference type="PANTHER" id="PTHR35089">
    <property type="entry name" value="CHAPERONE PROTEIN SKP"/>
    <property type="match status" value="1"/>
</dbReference>
<feature type="chain" id="PRO_5017776224" description="OmpH family outer membrane protein" evidence="3">
    <location>
        <begin position="24"/>
        <end position="170"/>
    </location>
</feature>
<comment type="caution">
    <text evidence="4">The sequence shown here is derived from an EMBL/GenBank/DDBJ whole genome shotgun (WGS) entry which is preliminary data.</text>
</comment>
<dbReference type="RefSeq" id="WP_117178206.1">
    <property type="nucleotide sequence ID" value="NZ_QFZK01000008.1"/>
</dbReference>
<comment type="similarity">
    <text evidence="1">Belongs to the Skp family.</text>
</comment>
<proteinExistence type="inferred from homology"/>
<dbReference type="InterPro" id="IPR024930">
    <property type="entry name" value="Skp_dom_sf"/>
</dbReference>
<sequence>MKRIGHLIVSILCLLGAATQARAVPADLPTATSINARKILSDSKVAKDALAKFQADFLPQEAELRTMSSALKEKSADLDKVGPTLNPSQLTARQKEIDDLARDLKRRSQQFAEDRDARKRDDIQHVFSIATQAVKKLAESSQMHIVFQDTVYTAPGVDITAKVIQIMDAQ</sequence>
<evidence type="ECO:0000256" key="1">
    <source>
        <dbReference type="ARBA" id="ARBA00009091"/>
    </source>
</evidence>
<evidence type="ECO:0000313" key="5">
    <source>
        <dbReference type="Proteomes" id="UP000260665"/>
    </source>
</evidence>
<dbReference type="InterPro" id="IPR005632">
    <property type="entry name" value="Chaperone_Skp"/>
</dbReference>
<dbReference type="Pfam" id="PF03938">
    <property type="entry name" value="OmpH"/>
    <property type="match status" value="1"/>
</dbReference>
<dbReference type="SUPFAM" id="SSF111384">
    <property type="entry name" value="OmpH-like"/>
    <property type="match status" value="1"/>
</dbReference>
<dbReference type="SMART" id="SM00935">
    <property type="entry name" value="OmpH"/>
    <property type="match status" value="1"/>
</dbReference>
<dbReference type="PANTHER" id="PTHR35089:SF1">
    <property type="entry name" value="CHAPERONE PROTEIN SKP"/>
    <property type="match status" value="1"/>
</dbReference>
<dbReference type="GO" id="GO:0051082">
    <property type="term" value="F:unfolded protein binding"/>
    <property type="evidence" value="ECO:0007669"/>
    <property type="project" value="InterPro"/>
</dbReference>
<dbReference type="AlphaFoldDB" id="A0A3E1RAM7"/>
<dbReference type="GO" id="GO:0050821">
    <property type="term" value="P:protein stabilization"/>
    <property type="evidence" value="ECO:0007669"/>
    <property type="project" value="TreeGrafter"/>
</dbReference>
<accession>A0A3E1RAM7</accession>
<evidence type="ECO:0000256" key="3">
    <source>
        <dbReference type="SAM" id="SignalP"/>
    </source>
</evidence>
<evidence type="ECO:0000256" key="2">
    <source>
        <dbReference type="ARBA" id="ARBA00022729"/>
    </source>
</evidence>
<dbReference type="OrthoDB" id="5294628at2"/>
<reference evidence="4 5" key="1">
    <citation type="submission" date="2018-05" db="EMBL/GenBank/DDBJ databases">
        <title>Rhodoferax soyangensis sp.nov., isolated from an oligotrophic freshwater lake.</title>
        <authorList>
            <person name="Park M."/>
        </authorList>
    </citation>
    <scope>NUCLEOTIDE SEQUENCE [LARGE SCALE GENOMIC DNA]</scope>
    <source>
        <strain evidence="4 5">IMCC26218</strain>
    </source>
</reference>
<dbReference type="Gene3D" id="3.30.910.20">
    <property type="entry name" value="Skp domain"/>
    <property type="match status" value="1"/>
</dbReference>